<dbReference type="SUPFAM" id="SSF50494">
    <property type="entry name" value="Trypsin-like serine proteases"/>
    <property type="match status" value="1"/>
</dbReference>
<keyword evidence="3 9" id="KW-0645">Protease</keyword>
<evidence type="ECO:0000313" key="9">
    <source>
        <dbReference type="EMBL" id="MBJ7610467.1"/>
    </source>
</evidence>
<reference evidence="9 10" key="1">
    <citation type="submission" date="2020-10" db="EMBL/GenBank/DDBJ databases">
        <title>Ca. Dormibacterota MAGs.</title>
        <authorList>
            <person name="Montgomery K."/>
        </authorList>
    </citation>
    <scope>NUCLEOTIDE SEQUENCE [LARGE SCALE GENOMIC DNA]</scope>
    <source>
        <strain evidence="9">Mitchell_Peninsula_5</strain>
    </source>
</reference>
<dbReference type="InterPro" id="IPR047680">
    <property type="entry name" value="MarP-like"/>
</dbReference>
<accession>A0A934KMN2</accession>
<keyword evidence="6 8" id="KW-1133">Transmembrane helix</keyword>
<dbReference type="EMBL" id="JAEKNN010000062">
    <property type="protein sequence ID" value="MBJ7610467.1"/>
    <property type="molecule type" value="Genomic_DNA"/>
</dbReference>
<evidence type="ECO:0000256" key="4">
    <source>
        <dbReference type="ARBA" id="ARBA00022692"/>
    </source>
</evidence>
<feature type="transmembrane region" description="Helical" evidence="8">
    <location>
        <begin position="31"/>
        <end position="49"/>
    </location>
</feature>
<dbReference type="Pfam" id="PF13365">
    <property type="entry name" value="Trypsin_2"/>
    <property type="match status" value="1"/>
</dbReference>
<keyword evidence="5" id="KW-0378">Hydrolase</keyword>
<dbReference type="GO" id="GO:0006508">
    <property type="term" value="P:proteolysis"/>
    <property type="evidence" value="ECO:0007669"/>
    <property type="project" value="UniProtKB-KW"/>
</dbReference>
<comment type="similarity">
    <text evidence="2">Belongs to the peptidase S1C family.</text>
</comment>
<dbReference type="PANTHER" id="PTHR43343">
    <property type="entry name" value="PEPTIDASE S12"/>
    <property type="match status" value="1"/>
</dbReference>
<dbReference type="GO" id="GO:0016020">
    <property type="term" value="C:membrane"/>
    <property type="evidence" value="ECO:0007669"/>
    <property type="project" value="UniProtKB-SubCell"/>
</dbReference>
<keyword evidence="4 8" id="KW-0812">Transmembrane</keyword>
<evidence type="ECO:0000256" key="8">
    <source>
        <dbReference type="SAM" id="Phobius"/>
    </source>
</evidence>
<dbReference type="Proteomes" id="UP000614410">
    <property type="component" value="Unassembled WGS sequence"/>
</dbReference>
<dbReference type="PANTHER" id="PTHR43343:SF3">
    <property type="entry name" value="PROTEASE DO-LIKE 8, CHLOROPLASTIC"/>
    <property type="match status" value="1"/>
</dbReference>
<feature type="transmembrane region" description="Helical" evidence="8">
    <location>
        <begin position="61"/>
        <end position="83"/>
    </location>
</feature>
<dbReference type="InterPro" id="IPR043504">
    <property type="entry name" value="Peptidase_S1_PA_chymotrypsin"/>
</dbReference>
<name>A0A934KMN2_9BACT</name>
<dbReference type="GO" id="GO:0009403">
    <property type="term" value="P:toxin biosynthetic process"/>
    <property type="evidence" value="ECO:0007669"/>
    <property type="project" value="InterPro"/>
</dbReference>
<proteinExistence type="inferred from homology"/>
<sequence>MDLLDALIVILLAGALISGYRRGITWVGPSLLGLLAGILIGAAVAPKLASIFSRQADVQPLITSGLFLAIVLIVQGIGTAAGFRARTRSLRTRFASWDSSLGAVIGVAGVLAGSWYLGLTFSQSPWTALDSQIQGSAIEQALDHVAPRPPGFLALLENALRKNSFPNPFAALAPGTPPPASIPQLVDTAGIRAATTVTSRVIAYGCGGAEAGSAWPLGNDQVVTNAHVVAGSNRVEVDTTDGNSHPAQVVLFDSQVDVAILNVPGLGQAALPTASADPGRGVTGAVIGYPGGQREQVVPAFVRGTENARGYNVYNSGLVDRKIAVLAATIIPGNSGGPMVDTNGVVQGLVFAASTTDPSEGYALTMTAIAPDLSSGRGRSQPVSTEQCTNA</sequence>
<dbReference type="Pfam" id="PF02674">
    <property type="entry name" value="Colicin_V"/>
    <property type="match status" value="1"/>
</dbReference>
<evidence type="ECO:0000256" key="3">
    <source>
        <dbReference type="ARBA" id="ARBA00022670"/>
    </source>
</evidence>
<keyword evidence="7 8" id="KW-0472">Membrane</keyword>
<protein>
    <submittedName>
        <fullName evidence="9">MarP family serine protease</fullName>
    </submittedName>
</protein>
<evidence type="ECO:0000313" key="10">
    <source>
        <dbReference type="Proteomes" id="UP000614410"/>
    </source>
</evidence>
<evidence type="ECO:0000256" key="5">
    <source>
        <dbReference type="ARBA" id="ARBA00022801"/>
    </source>
</evidence>
<dbReference type="NCBIfam" id="NF033740">
    <property type="entry name" value="MarP_fam_protase"/>
    <property type="match status" value="1"/>
</dbReference>
<feature type="transmembrane region" description="Helical" evidence="8">
    <location>
        <begin position="6"/>
        <end position="24"/>
    </location>
</feature>
<evidence type="ECO:0000256" key="7">
    <source>
        <dbReference type="ARBA" id="ARBA00023136"/>
    </source>
</evidence>
<dbReference type="Gene3D" id="2.40.10.10">
    <property type="entry name" value="Trypsin-like serine proteases"/>
    <property type="match status" value="2"/>
</dbReference>
<dbReference type="GO" id="GO:0004252">
    <property type="term" value="F:serine-type endopeptidase activity"/>
    <property type="evidence" value="ECO:0007669"/>
    <property type="project" value="InterPro"/>
</dbReference>
<feature type="transmembrane region" description="Helical" evidence="8">
    <location>
        <begin position="95"/>
        <end position="117"/>
    </location>
</feature>
<evidence type="ECO:0000256" key="2">
    <source>
        <dbReference type="ARBA" id="ARBA00010541"/>
    </source>
</evidence>
<dbReference type="AlphaFoldDB" id="A0A934KMN2"/>
<evidence type="ECO:0000256" key="6">
    <source>
        <dbReference type="ARBA" id="ARBA00022989"/>
    </source>
</evidence>
<organism evidence="9 10">
    <name type="scientific">Candidatus Amunia macphersoniae</name>
    <dbReference type="NCBI Taxonomy" id="3127014"/>
    <lineage>
        <taxon>Bacteria</taxon>
        <taxon>Bacillati</taxon>
        <taxon>Candidatus Dormiibacterota</taxon>
        <taxon>Candidatus Dormibacteria</taxon>
        <taxon>Candidatus Aeolococcales</taxon>
        <taxon>Candidatus Aeolococcaceae</taxon>
        <taxon>Candidatus Amunia</taxon>
    </lineage>
</organism>
<comment type="caution">
    <text evidence="9">The sequence shown here is derived from an EMBL/GenBank/DDBJ whole genome shotgun (WGS) entry which is preliminary data.</text>
</comment>
<dbReference type="InterPro" id="IPR009003">
    <property type="entry name" value="Peptidase_S1_PA"/>
</dbReference>
<dbReference type="InterPro" id="IPR001940">
    <property type="entry name" value="Peptidase_S1C"/>
</dbReference>
<evidence type="ECO:0000256" key="1">
    <source>
        <dbReference type="ARBA" id="ARBA00004141"/>
    </source>
</evidence>
<dbReference type="InterPro" id="IPR051201">
    <property type="entry name" value="Chloro_Bact_Ser_Proteases"/>
</dbReference>
<gene>
    <name evidence="9" type="ORF">JF887_13700</name>
</gene>
<dbReference type="PRINTS" id="PR00834">
    <property type="entry name" value="PROTEASES2C"/>
</dbReference>
<dbReference type="InterPro" id="IPR003825">
    <property type="entry name" value="Colicin-V_CvpA"/>
</dbReference>
<comment type="subcellular location">
    <subcellularLocation>
        <location evidence="1">Membrane</location>
        <topology evidence="1">Multi-pass membrane protein</topology>
    </subcellularLocation>
</comment>